<gene>
    <name evidence="3" type="ORF">I7412_12510</name>
</gene>
<feature type="transmembrane region" description="Helical" evidence="2">
    <location>
        <begin position="36"/>
        <end position="56"/>
    </location>
</feature>
<feature type="transmembrane region" description="Helical" evidence="2">
    <location>
        <begin position="458"/>
        <end position="477"/>
    </location>
</feature>
<sequence>MTDTITPYRSTVPAARDGLPALVRAEWTKFRTVRGWVVAAVVALLLMPLFGLLGAAGSHGEVGGGPGGESRAGHRAPPTGPGGEAVNDGPYFVHRPLAGDGTVTVRVTSLTGVVLPLGNGPGGLGGPAGGGPAGPAGVPPTEGGAQPWAKAGILLKESAEPGSAYAAVMVTADHGVRLQHNFTGDTAGPPGAVTADAPRWLRLTRAGDLLTGYASPDGEAWTTVGTVRLPGLPSSVLAGLFVATPGDETFEQHLGGFESIGEPAAATATFDELDTQGGFAGSDWSGQRIGATGRPGGAPGTGDPLVEGGFDVSRGTFTLTGSGDIAPFVTEGAAAVERTLVGTFATLTVAVVLGVLFIATEYRRGLIRVSVAASPRRGRVLAAKATVIGAITFVLGLVAAAVTVPLGRRLLRDNGNLVLPTDGLTELRVVVGTAALLAVAAVLAVAVGTILRRGAGAAAGVIVLTVLPYVLAVAAVLPAGAAQWLLRITPAAGFAIQQSVVAYPQVGHPYTPVAGYFPLAPWAGFAVLCGWTVLALGLATYLLRRRDA</sequence>
<keyword evidence="2" id="KW-0812">Transmembrane</keyword>
<accession>A0A937RCM1</accession>
<dbReference type="RefSeq" id="WP_203001473.1">
    <property type="nucleotide sequence ID" value="NZ_JADWYU010000223.1"/>
</dbReference>
<feature type="transmembrane region" description="Helical" evidence="2">
    <location>
        <begin position="519"/>
        <end position="543"/>
    </location>
</feature>
<dbReference type="Pfam" id="PF12679">
    <property type="entry name" value="ABC2_membrane_2"/>
    <property type="match status" value="1"/>
</dbReference>
<name>A0A937RCM1_9ACTN</name>
<keyword evidence="2" id="KW-1133">Transmembrane helix</keyword>
<keyword evidence="4" id="KW-1185">Reference proteome</keyword>
<dbReference type="GO" id="GO:0140359">
    <property type="term" value="F:ABC-type transporter activity"/>
    <property type="evidence" value="ECO:0007669"/>
    <property type="project" value="InterPro"/>
</dbReference>
<feature type="transmembrane region" description="Helical" evidence="2">
    <location>
        <begin position="381"/>
        <end position="407"/>
    </location>
</feature>
<dbReference type="PANTHER" id="PTHR37305:SF1">
    <property type="entry name" value="MEMBRANE PROTEIN"/>
    <property type="match status" value="1"/>
</dbReference>
<feature type="transmembrane region" description="Helical" evidence="2">
    <location>
        <begin position="340"/>
        <end position="360"/>
    </location>
</feature>
<organism evidence="3 4">
    <name type="scientific">Frankia nepalensis</name>
    <dbReference type="NCBI Taxonomy" id="1836974"/>
    <lineage>
        <taxon>Bacteria</taxon>
        <taxon>Bacillati</taxon>
        <taxon>Actinomycetota</taxon>
        <taxon>Actinomycetes</taxon>
        <taxon>Frankiales</taxon>
        <taxon>Frankiaceae</taxon>
        <taxon>Frankia</taxon>
    </lineage>
</organism>
<dbReference type="PANTHER" id="PTHR37305">
    <property type="entry name" value="INTEGRAL MEMBRANE PROTEIN-RELATED"/>
    <property type="match status" value="1"/>
</dbReference>
<evidence type="ECO:0000256" key="2">
    <source>
        <dbReference type="SAM" id="Phobius"/>
    </source>
</evidence>
<dbReference type="EMBL" id="JAEACQ010000165">
    <property type="protein sequence ID" value="MBL7627980.1"/>
    <property type="molecule type" value="Genomic_DNA"/>
</dbReference>
<proteinExistence type="predicted"/>
<protein>
    <submittedName>
        <fullName evidence="3">ABC transporter permease subunit</fullName>
    </submittedName>
</protein>
<dbReference type="GO" id="GO:0005886">
    <property type="term" value="C:plasma membrane"/>
    <property type="evidence" value="ECO:0007669"/>
    <property type="project" value="UniProtKB-SubCell"/>
</dbReference>
<evidence type="ECO:0000313" key="3">
    <source>
        <dbReference type="EMBL" id="MBL7627980.1"/>
    </source>
</evidence>
<feature type="region of interest" description="Disordered" evidence="1">
    <location>
        <begin position="59"/>
        <end position="88"/>
    </location>
</feature>
<feature type="transmembrane region" description="Helical" evidence="2">
    <location>
        <begin position="427"/>
        <end position="451"/>
    </location>
</feature>
<keyword evidence="2" id="KW-0472">Membrane</keyword>
<dbReference type="AlphaFoldDB" id="A0A937RCM1"/>
<dbReference type="Gene3D" id="2.60.120.200">
    <property type="match status" value="1"/>
</dbReference>
<dbReference type="Proteomes" id="UP000604475">
    <property type="component" value="Unassembled WGS sequence"/>
</dbReference>
<comment type="caution">
    <text evidence="3">The sequence shown here is derived from an EMBL/GenBank/DDBJ whole genome shotgun (WGS) entry which is preliminary data.</text>
</comment>
<reference evidence="3" key="1">
    <citation type="submission" date="2020-12" db="EMBL/GenBank/DDBJ databases">
        <title>Genomic characterization of non-nitrogen-fixing Frankia strains.</title>
        <authorList>
            <person name="Carlos-Shanley C."/>
            <person name="Guerra T."/>
            <person name="Hahn D."/>
        </authorList>
    </citation>
    <scope>NUCLEOTIDE SEQUENCE</scope>
    <source>
        <strain evidence="3">CN6</strain>
    </source>
</reference>
<evidence type="ECO:0000313" key="4">
    <source>
        <dbReference type="Proteomes" id="UP000604475"/>
    </source>
</evidence>
<evidence type="ECO:0000256" key="1">
    <source>
        <dbReference type="SAM" id="MobiDB-lite"/>
    </source>
</evidence>
<feature type="compositionally biased region" description="Gly residues" evidence="1">
    <location>
        <begin position="60"/>
        <end position="70"/>
    </location>
</feature>